<gene>
    <name evidence="1" type="ORF">BRLA_c036350</name>
</gene>
<evidence type="ECO:0000313" key="2">
    <source>
        <dbReference type="Proteomes" id="UP000005850"/>
    </source>
</evidence>
<dbReference type="AlphaFoldDB" id="A0A075R5Q5"/>
<dbReference type="EMBL" id="CP007806">
    <property type="protein sequence ID" value="AIG27937.1"/>
    <property type="molecule type" value="Genomic_DNA"/>
</dbReference>
<dbReference type="Proteomes" id="UP000005850">
    <property type="component" value="Chromosome"/>
</dbReference>
<dbReference type="HOGENOM" id="CLU_2434466_0_0_9"/>
<reference evidence="1 2" key="1">
    <citation type="journal article" date="2011" name="J. Bacteriol.">
        <title>Genome sequence of Brevibacillus laterosporus LMG 15441, a pathogen of invertebrates.</title>
        <authorList>
            <person name="Djukic M."/>
            <person name="Poehlein A."/>
            <person name="Thurmer A."/>
            <person name="Daniel R."/>
        </authorList>
    </citation>
    <scope>NUCLEOTIDE SEQUENCE [LARGE SCALE GENOMIC DNA]</scope>
    <source>
        <strain evidence="1 2">LMG 15441</strain>
    </source>
</reference>
<sequence length="91" mass="10675">MPYNPKLDWNYDDPVTETDINRWEKGIDDSHKLLEHHTVAISALQIDVKTIKDAVFNNFTDNVFFENFATLDDIMLTEGWYDEANKRLVVL</sequence>
<keyword evidence="2" id="KW-1185">Reference proteome</keyword>
<dbReference type="KEGG" id="blr:BRLA_c036350"/>
<dbReference type="eggNOG" id="ENOG5032T1K">
    <property type="taxonomic scope" value="Bacteria"/>
</dbReference>
<accession>A0A075R5Q5</accession>
<evidence type="ECO:0000313" key="1">
    <source>
        <dbReference type="EMBL" id="AIG27937.1"/>
    </source>
</evidence>
<protein>
    <submittedName>
        <fullName evidence="1">Uncharacterized protein</fullName>
    </submittedName>
</protein>
<organism evidence="1 2">
    <name type="scientific">Brevibacillus laterosporus LMG 15441</name>
    <dbReference type="NCBI Taxonomy" id="1042163"/>
    <lineage>
        <taxon>Bacteria</taxon>
        <taxon>Bacillati</taxon>
        <taxon>Bacillota</taxon>
        <taxon>Bacilli</taxon>
        <taxon>Bacillales</taxon>
        <taxon>Paenibacillaceae</taxon>
        <taxon>Brevibacillus</taxon>
    </lineage>
</organism>
<proteinExistence type="predicted"/>
<name>A0A075R5Q5_BRELA</name>
<dbReference type="STRING" id="1042163.BRLA_c036350"/>
<dbReference type="RefSeq" id="WP_003336535.1">
    <property type="nucleotide sequence ID" value="NZ_CP007806.1"/>
</dbReference>